<feature type="region of interest" description="Disordered" evidence="1">
    <location>
        <begin position="1"/>
        <end position="24"/>
    </location>
</feature>
<evidence type="ECO:0000313" key="3">
    <source>
        <dbReference type="EMBL" id="SOD94745.1"/>
    </source>
</evidence>
<dbReference type="Pfam" id="PF07510">
    <property type="entry name" value="GmrSD_C"/>
    <property type="match status" value="1"/>
</dbReference>
<evidence type="ECO:0000259" key="2">
    <source>
        <dbReference type="Pfam" id="PF07510"/>
    </source>
</evidence>
<dbReference type="PANTHER" id="PTHR24094:SF15">
    <property type="entry name" value="AMP-DEPENDENT SYNTHETASE_LIGASE DOMAIN-CONTAINING PROTEIN-RELATED"/>
    <property type="match status" value="1"/>
</dbReference>
<sequence length="220" mass="24612">MAASRMFRRSRASPSRRRGRGSLGNTWRRLPRPLRWLLLLVAFGAAVLEGRETEAVRPVAEPFDRALYAHWTDADGDCRDTRQDILARDSQTPVRWDERRCAVAAGSWRDPYTGDVLADPRALDVDHLVPLKEAHRSGADRWPADRRAAFANDPANLLAVSASANRSKGDGDPLAWLPPAWSVRCVYVERFVGVKAQWGLEQDPLENLFTDAVTAVCARL</sequence>
<name>A0A286GGT5_9PROT</name>
<gene>
    <name evidence="3" type="ORF">SAMN05421508_104107</name>
</gene>
<accession>A0A286GGT5</accession>
<reference evidence="3 4" key="1">
    <citation type="submission" date="2017-09" db="EMBL/GenBank/DDBJ databases">
        <authorList>
            <person name="Ehlers B."/>
            <person name="Leendertz F.H."/>
        </authorList>
    </citation>
    <scope>NUCLEOTIDE SEQUENCE [LARGE SCALE GENOMIC DNA]</scope>
    <source>
        <strain evidence="3 4">USBA 140</strain>
    </source>
</reference>
<feature type="compositionally biased region" description="Basic residues" evidence="1">
    <location>
        <begin position="1"/>
        <end position="20"/>
    </location>
</feature>
<dbReference type="Proteomes" id="UP000219621">
    <property type="component" value="Unassembled WGS sequence"/>
</dbReference>
<dbReference type="Gene3D" id="1.10.30.50">
    <property type="match status" value="1"/>
</dbReference>
<keyword evidence="4" id="KW-1185">Reference proteome</keyword>
<protein>
    <recommendedName>
        <fullName evidence="2">GmrSD restriction endonucleases C-terminal domain-containing protein</fullName>
    </recommendedName>
</protein>
<dbReference type="EMBL" id="OCNJ01000004">
    <property type="protein sequence ID" value="SOD94745.1"/>
    <property type="molecule type" value="Genomic_DNA"/>
</dbReference>
<evidence type="ECO:0000313" key="4">
    <source>
        <dbReference type="Proteomes" id="UP000219621"/>
    </source>
</evidence>
<dbReference type="AlphaFoldDB" id="A0A286GGT5"/>
<feature type="domain" description="GmrSD restriction endonucleases C-terminal" evidence="2">
    <location>
        <begin position="81"/>
        <end position="202"/>
    </location>
</feature>
<organism evidence="3 4">
    <name type="scientific">Caenispirillum bisanense</name>
    <dbReference type="NCBI Taxonomy" id="414052"/>
    <lineage>
        <taxon>Bacteria</taxon>
        <taxon>Pseudomonadati</taxon>
        <taxon>Pseudomonadota</taxon>
        <taxon>Alphaproteobacteria</taxon>
        <taxon>Rhodospirillales</taxon>
        <taxon>Novispirillaceae</taxon>
        <taxon>Caenispirillum</taxon>
    </lineage>
</organism>
<dbReference type="RefSeq" id="WP_097279073.1">
    <property type="nucleotide sequence ID" value="NZ_OCNJ01000004.1"/>
</dbReference>
<evidence type="ECO:0000256" key="1">
    <source>
        <dbReference type="SAM" id="MobiDB-lite"/>
    </source>
</evidence>
<dbReference type="OrthoDB" id="5196645at2"/>
<dbReference type="InterPro" id="IPR011089">
    <property type="entry name" value="GmrSD_C"/>
</dbReference>
<dbReference type="PANTHER" id="PTHR24094">
    <property type="entry name" value="SECRETED PROTEIN"/>
    <property type="match status" value="1"/>
</dbReference>
<proteinExistence type="predicted"/>